<evidence type="ECO:0000313" key="1">
    <source>
        <dbReference type="EMBL" id="QCY68738.1"/>
    </source>
</evidence>
<proteinExistence type="predicted"/>
<dbReference type="OrthoDB" id="333971at2"/>
<dbReference type="Proteomes" id="UP000309016">
    <property type="component" value="Chromosome"/>
</dbReference>
<gene>
    <name evidence="1" type="ORF">FHG64_04635</name>
</gene>
<name>A0A5B7X282_9FLAO</name>
<accession>A0A5B7X282</accession>
<dbReference type="KEGG" id="afla:FHG64_04635"/>
<keyword evidence="2" id="KW-1185">Reference proteome</keyword>
<dbReference type="RefSeq" id="WP_139065324.1">
    <property type="nucleotide sequence ID" value="NZ_CP040812.1"/>
</dbReference>
<organism evidence="1 2">
    <name type="scientific">Antarcticibacterium flavum</name>
    <dbReference type="NCBI Taxonomy" id="2058175"/>
    <lineage>
        <taxon>Bacteria</taxon>
        <taxon>Pseudomonadati</taxon>
        <taxon>Bacteroidota</taxon>
        <taxon>Flavobacteriia</taxon>
        <taxon>Flavobacteriales</taxon>
        <taxon>Flavobacteriaceae</taxon>
        <taxon>Antarcticibacterium</taxon>
    </lineage>
</organism>
<sequence length="425" mass="48249">MKRIIWLVIILLIVFLGLVYLSVSGQKEEFDTAVIIEPGDVDGIDFTLHDSVTVAASSLYKGNLLKETMQGKNYREAWETPVTIPVVFLDTLFGGMTIVKEGGGTQTHSLRMEDARGILYSLRSINKDPQSHVPEFARTLGLQNIVIDGISAQHPYGAVAAAALADVAGVLHTHPRPVFVPKQKLLGEYNEKYGNRLYLLEFETEGVVNWTPYQNVKEILDTDDLQELKAEVGDRLSIDRHSLIRARLFDLLIGDWDRHAKQWGWVIQEVDGQLTAISLPGDRDNAFFKLEGVIPTIISHRSVEPLVRPFEKEIDYMPGLVYPVDVYFLKNTPVDIYETEAAFLQQALTNEKITAALKMWNEDFYRQDGKEIAAKIIQRRENLMEYAMAFRKIVEERDWLKEPLKGSEDIDLPPGLIKCFECLEQ</sequence>
<dbReference type="EMBL" id="CP040812">
    <property type="protein sequence ID" value="QCY68738.1"/>
    <property type="molecule type" value="Genomic_DNA"/>
</dbReference>
<evidence type="ECO:0000313" key="2">
    <source>
        <dbReference type="Proteomes" id="UP000309016"/>
    </source>
</evidence>
<protein>
    <submittedName>
        <fullName evidence="1">Uncharacterized protein</fullName>
    </submittedName>
</protein>
<dbReference type="AlphaFoldDB" id="A0A5B7X282"/>
<reference evidence="1 2" key="1">
    <citation type="submission" date="2019-06" db="EMBL/GenBank/DDBJ databases">
        <title>Complete genome sequence of Antarcticibacterium flavum KCTC 52984T from an Antarctic marine sediment.</title>
        <authorList>
            <person name="Lee Y.M."/>
            <person name="Shin S.C."/>
        </authorList>
    </citation>
    <scope>NUCLEOTIDE SEQUENCE [LARGE SCALE GENOMIC DNA]</scope>
    <source>
        <strain evidence="1 2">KCTC 52984</strain>
    </source>
</reference>